<protein>
    <submittedName>
        <fullName evidence="1">Uncharacterized protein</fullName>
    </submittedName>
</protein>
<dbReference type="Pfam" id="PF13306">
    <property type="entry name" value="LRR_5"/>
    <property type="match status" value="1"/>
</dbReference>
<dbReference type="AlphaFoldDB" id="A0A9W7GLM0"/>
<dbReference type="Gene3D" id="3.80.10.10">
    <property type="entry name" value="Ribonuclease Inhibitor"/>
    <property type="match status" value="1"/>
</dbReference>
<dbReference type="InterPro" id="IPR026906">
    <property type="entry name" value="LRR_5"/>
</dbReference>
<gene>
    <name evidence="1" type="ORF">TrCOL_g12757</name>
</gene>
<dbReference type="InterPro" id="IPR032675">
    <property type="entry name" value="LRR_dom_sf"/>
</dbReference>
<dbReference type="EMBL" id="BRYA01000282">
    <property type="protein sequence ID" value="GMI46125.1"/>
    <property type="molecule type" value="Genomic_DNA"/>
</dbReference>
<accession>A0A9W7GLM0</accession>
<comment type="caution">
    <text evidence="1">The sequence shown here is derived from an EMBL/GenBank/DDBJ whole genome shotgun (WGS) entry which is preliminary data.</text>
</comment>
<dbReference type="OrthoDB" id="10490969at2759"/>
<reference evidence="2" key="1">
    <citation type="journal article" date="2023" name="Commun. Biol.">
        <title>Genome analysis of Parmales, the sister group of diatoms, reveals the evolutionary specialization of diatoms from phago-mixotrophs to photoautotrophs.</title>
        <authorList>
            <person name="Ban H."/>
            <person name="Sato S."/>
            <person name="Yoshikawa S."/>
            <person name="Yamada K."/>
            <person name="Nakamura Y."/>
            <person name="Ichinomiya M."/>
            <person name="Sato N."/>
            <person name="Blanc-Mathieu R."/>
            <person name="Endo H."/>
            <person name="Kuwata A."/>
            <person name="Ogata H."/>
        </authorList>
    </citation>
    <scope>NUCLEOTIDE SEQUENCE [LARGE SCALE GENOMIC DNA]</scope>
</reference>
<keyword evidence="2" id="KW-1185">Reference proteome</keyword>
<name>A0A9W7GLM0_9STRA</name>
<dbReference type="SUPFAM" id="SSF52058">
    <property type="entry name" value="L domain-like"/>
    <property type="match status" value="1"/>
</dbReference>
<evidence type="ECO:0000313" key="1">
    <source>
        <dbReference type="EMBL" id="GMI46125.1"/>
    </source>
</evidence>
<sequence length="373" mass="41547">MSLAIPAGQASAQDPEVVEGVVSDMGMSREQNLRHNAIAGVLSIKAEIGTPRLMQVDTLEITNFEEEYHGDWYNTSNESTSVKTKVENMRRGLEEEERDPTREYKVATALVHLMVTDRTVRKIPDGAMVLCGNLNKVTASFVGEIKSEAFNYCKNLVEVALPNTKRVGWSAFADCWELRRVTLPPDANISREAFSCCLSLEVLAAAAGFEVNTGDKCDPLDSDFDPDSDSDSDAEAALYYNKLNDPTVGIAHYLLWRNASDSALKECKYTFALMFKLCEIDDKDKSYMQPRATPNDPIMQFLVERGEGGVARTVLSFMRGEEKGKGDLRRATKAELLAVGLELKVLREVYNSRNKEFWGVQVDDNGEVCVIRN</sequence>
<evidence type="ECO:0000313" key="2">
    <source>
        <dbReference type="Proteomes" id="UP001165065"/>
    </source>
</evidence>
<organism evidence="1 2">
    <name type="scientific">Triparma columacea</name>
    <dbReference type="NCBI Taxonomy" id="722753"/>
    <lineage>
        <taxon>Eukaryota</taxon>
        <taxon>Sar</taxon>
        <taxon>Stramenopiles</taxon>
        <taxon>Ochrophyta</taxon>
        <taxon>Bolidophyceae</taxon>
        <taxon>Parmales</taxon>
        <taxon>Triparmaceae</taxon>
        <taxon>Triparma</taxon>
    </lineage>
</organism>
<dbReference type="Proteomes" id="UP001165065">
    <property type="component" value="Unassembled WGS sequence"/>
</dbReference>
<proteinExistence type="predicted"/>